<dbReference type="Pfam" id="PF06985">
    <property type="entry name" value="HET"/>
    <property type="match status" value="1"/>
</dbReference>
<gene>
    <name evidence="2" type="ORF">CC84DRAFT_1088440</name>
</gene>
<dbReference type="GeneID" id="28757738"/>
<reference evidence="2 3" key="1">
    <citation type="submission" date="2016-05" db="EMBL/GenBank/DDBJ databases">
        <title>Comparative analysis of secretome profiles of manganese(II)-oxidizing ascomycete fungi.</title>
        <authorList>
            <consortium name="DOE Joint Genome Institute"/>
            <person name="Zeiner C.A."/>
            <person name="Purvine S.O."/>
            <person name="Zink E.M."/>
            <person name="Wu S."/>
            <person name="Pasa-Tolic L."/>
            <person name="Chaput D.L."/>
            <person name="Haridas S."/>
            <person name="Grigoriev I.V."/>
            <person name="Santelli C.M."/>
            <person name="Hansel C.M."/>
        </authorList>
    </citation>
    <scope>NUCLEOTIDE SEQUENCE [LARGE SCALE GENOMIC DNA]</scope>
    <source>
        <strain evidence="2 3">AP3s5-JAC2a</strain>
    </source>
</reference>
<evidence type="ECO:0000259" key="1">
    <source>
        <dbReference type="Pfam" id="PF06985"/>
    </source>
</evidence>
<accession>A0A177CJ66</accession>
<keyword evidence="3" id="KW-1185">Reference proteome</keyword>
<dbReference type="AlphaFoldDB" id="A0A177CJ66"/>
<evidence type="ECO:0000313" key="2">
    <source>
        <dbReference type="EMBL" id="OAG07356.1"/>
    </source>
</evidence>
<sequence>MDVESPELRGYPYKPLKSLSDIRVISLLPARTYNTRLEIRLTDVNRFDILLGSADTPSYEAVSYCWGEPNLSHTLVCDGQWTLGITANVDTMLRTLRKQNKTRYLWIDAICLNQKDNEEKRVQVGLMGDIFSEAAKVHIWLGEGEDDAIKKIFTAMRYIDARRTVRPGGIGDYSVFVLNSMCGKDSVRIFNAFFARPWFTRRWILQEAALGRNKTVRCGRHKISWSTFVNAVHRLSHSNPPFPTLRIRFKSTLDHIGTYDSVQENDLLPFLWDFDEADCVMPHDRIYALYGMINFERPFSLPEVDYSKPWPAVFMEIAQIYYHDTSRWKMHGASILQHLISFGSLASTDP</sequence>
<dbReference type="Proteomes" id="UP000077069">
    <property type="component" value="Unassembled WGS sequence"/>
</dbReference>
<feature type="non-terminal residue" evidence="2">
    <location>
        <position position="350"/>
    </location>
</feature>
<organism evidence="2 3">
    <name type="scientific">Paraphaeosphaeria sporulosa</name>
    <dbReference type="NCBI Taxonomy" id="1460663"/>
    <lineage>
        <taxon>Eukaryota</taxon>
        <taxon>Fungi</taxon>
        <taxon>Dikarya</taxon>
        <taxon>Ascomycota</taxon>
        <taxon>Pezizomycotina</taxon>
        <taxon>Dothideomycetes</taxon>
        <taxon>Pleosporomycetidae</taxon>
        <taxon>Pleosporales</taxon>
        <taxon>Massarineae</taxon>
        <taxon>Didymosphaeriaceae</taxon>
        <taxon>Paraphaeosphaeria</taxon>
    </lineage>
</organism>
<name>A0A177CJ66_9PLEO</name>
<evidence type="ECO:0000313" key="3">
    <source>
        <dbReference type="Proteomes" id="UP000077069"/>
    </source>
</evidence>
<dbReference type="OrthoDB" id="2157530at2759"/>
<feature type="domain" description="Heterokaryon incompatibility" evidence="1">
    <location>
        <begin position="59"/>
        <end position="207"/>
    </location>
</feature>
<protein>
    <recommendedName>
        <fullName evidence="1">Heterokaryon incompatibility domain-containing protein</fullName>
    </recommendedName>
</protein>
<dbReference type="InParanoid" id="A0A177CJ66"/>
<dbReference type="RefSeq" id="XP_018037721.1">
    <property type="nucleotide sequence ID" value="XM_018174252.1"/>
</dbReference>
<dbReference type="InterPro" id="IPR052895">
    <property type="entry name" value="HetReg/Transcr_Mod"/>
</dbReference>
<dbReference type="InterPro" id="IPR010730">
    <property type="entry name" value="HET"/>
</dbReference>
<dbReference type="STRING" id="1460663.A0A177CJ66"/>
<proteinExistence type="predicted"/>
<dbReference type="EMBL" id="KV441551">
    <property type="protein sequence ID" value="OAG07356.1"/>
    <property type="molecule type" value="Genomic_DNA"/>
</dbReference>
<dbReference type="PANTHER" id="PTHR24148">
    <property type="entry name" value="ANKYRIN REPEAT DOMAIN-CONTAINING PROTEIN 39 HOMOLOG-RELATED"/>
    <property type="match status" value="1"/>
</dbReference>
<dbReference type="PANTHER" id="PTHR24148:SF64">
    <property type="entry name" value="HETEROKARYON INCOMPATIBILITY DOMAIN-CONTAINING PROTEIN"/>
    <property type="match status" value="1"/>
</dbReference>